<dbReference type="GO" id="GO:0022008">
    <property type="term" value="P:neurogenesis"/>
    <property type="evidence" value="ECO:0007669"/>
    <property type="project" value="TreeGrafter"/>
</dbReference>
<dbReference type="Proteomes" id="UP001497623">
    <property type="component" value="Unassembled WGS sequence"/>
</dbReference>
<evidence type="ECO:0000256" key="2">
    <source>
        <dbReference type="ARBA" id="ARBA00022490"/>
    </source>
</evidence>
<dbReference type="InterPro" id="IPR011705">
    <property type="entry name" value="BACK"/>
</dbReference>
<dbReference type="Gene3D" id="3.30.710.10">
    <property type="entry name" value="Potassium Channel Kv1.1, Chain A"/>
    <property type="match status" value="1"/>
</dbReference>
<dbReference type="PANTHER" id="PTHR45774:SF4">
    <property type="entry name" value="AXUNDEAD, ISOFORM F"/>
    <property type="match status" value="1"/>
</dbReference>
<dbReference type="Gene3D" id="1.25.40.420">
    <property type="match status" value="1"/>
</dbReference>
<dbReference type="Pfam" id="PF00651">
    <property type="entry name" value="BTB"/>
    <property type="match status" value="1"/>
</dbReference>
<dbReference type="AlphaFoldDB" id="A0AAV2QFY2"/>
<gene>
    <name evidence="4" type="ORF">MNOR_LOCUS11343</name>
</gene>
<keyword evidence="2" id="KW-0963">Cytoplasm</keyword>
<dbReference type="SUPFAM" id="SSF54695">
    <property type="entry name" value="POZ domain"/>
    <property type="match status" value="1"/>
</dbReference>
<organism evidence="4 5">
    <name type="scientific">Meganyctiphanes norvegica</name>
    <name type="common">Northern krill</name>
    <name type="synonym">Thysanopoda norvegica</name>
    <dbReference type="NCBI Taxonomy" id="48144"/>
    <lineage>
        <taxon>Eukaryota</taxon>
        <taxon>Metazoa</taxon>
        <taxon>Ecdysozoa</taxon>
        <taxon>Arthropoda</taxon>
        <taxon>Crustacea</taxon>
        <taxon>Multicrustacea</taxon>
        <taxon>Malacostraca</taxon>
        <taxon>Eumalacostraca</taxon>
        <taxon>Eucarida</taxon>
        <taxon>Euphausiacea</taxon>
        <taxon>Euphausiidae</taxon>
        <taxon>Meganyctiphanes</taxon>
    </lineage>
</organism>
<dbReference type="InterPro" id="IPR038648">
    <property type="entry name" value="PHR_sf"/>
</dbReference>
<evidence type="ECO:0000256" key="1">
    <source>
        <dbReference type="ARBA" id="ARBA00004496"/>
    </source>
</evidence>
<feature type="non-terminal residue" evidence="4">
    <location>
        <position position="502"/>
    </location>
</feature>
<sequence>MAAVKSLHKKRTPYYARGRGATGRAMKIDINHLHTTIATKTTKCRHEVPGIVTKSVLSFSPQHNANTIKANGNFCWVRLHARTRLQLITNCSILCSYDFVGHSEKAIRISGLSDTETYVKYISHGMHLNHCDGQDRIKVPGIDVARFYLLRYLYCDEICLEPDTVLATLYAGKKYLVPHLAQQCVGFLEVSLTARNACLLLSQSRLFEEPELMTRCWEVIDAQAEMALQSDGFVDIDFPTLTSVLSRETLNCREIVLFEAALTWAEAECQRQDLEPMAENKRKVLGKALSLVRIPCMELGEFANGAAQSGILTLQETNDLFLHFTARNKPSVNYLSKPRQGLKKQICHRFQSSAYRSNQWRYRGRVDSINFMVDKRIFVVGYGLYGSSSGAADYNVRIELKKYGEVLADSTTKFFSDGSSNTFHVYFPHPVQVERDVYYTASAILDGAELSYFGQEGMSEVTVGAVTFCFHCSSESTNGTGVQGGQIPELIFYGPNIKDNDN</sequence>
<proteinExistence type="predicted"/>
<protein>
    <recommendedName>
        <fullName evidence="3">BACK domain-containing protein</fullName>
    </recommendedName>
</protein>
<dbReference type="FunFam" id="1.25.40.420:FF:000003">
    <property type="entry name" value="BTB/POZ domain-containing protein 3"/>
    <property type="match status" value="1"/>
</dbReference>
<dbReference type="FunFam" id="2.60.120.820:FF:000001">
    <property type="entry name" value="BTB/POZ domain-containing protein 3"/>
    <property type="match status" value="1"/>
</dbReference>
<accession>A0AAV2QFY2</accession>
<reference evidence="4 5" key="1">
    <citation type="submission" date="2024-05" db="EMBL/GenBank/DDBJ databases">
        <authorList>
            <person name="Wallberg A."/>
        </authorList>
    </citation>
    <scope>NUCLEOTIDE SEQUENCE [LARGE SCALE GENOMIC DNA]</scope>
</reference>
<evidence type="ECO:0000259" key="3">
    <source>
        <dbReference type="SMART" id="SM00875"/>
    </source>
</evidence>
<comment type="subcellular location">
    <subcellularLocation>
        <location evidence="1">Cytoplasm</location>
    </subcellularLocation>
</comment>
<feature type="domain" description="BACK" evidence="3">
    <location>
        <begin position="198"/>
        <end position="307"/>
    </location>
</feature>
<dbReference type="Pfam" id="PF07707">
    <property type="entry name" value="BACK"/>
    <property type="match status" value="1"/>
</dbReference>
<evidence type="ECO:0000313" key="5">
    <source>
        <dbReference type="Proteomes" id="UP001497623"/>
    </source>
</evidence>
<dbReference type="EMBL" id="CAXKWB010005936">
    <property type="protein sequence ID" value="CAL4080639.1"/>
    <property type="molecule type" value="Genomic_DNA"/>
</dbReference>
<dbReference type="CDD" id="cd18488">
    <property type="entry name" value="BACK_BTBD3_like"/>
    <property type="match status" value="1"/>
</dbReference>
<dbReference type="PANTHER" id="PTHR45774">
    <property type="entry name" value="BTB/POZ DOMAIN-CONTAINING"/>
    <property type="match status" value="1"/>
</dbReference>
<dbReference type="InterPro" id="IPR011333">
    <property type="entry name" value="SKP1/BTB/POZ_sf"/>
</dbReference>
<comment type="caution">
    <text evidence="4">The sequence shown here is derived from an EMBL/GenBank/DDBJ whole genome shotgun (WGS) entry which is preliminary data.</text>
</comment>
<keyword evidence="5" id="KW-1185">Reference proteome</keyword>
<name>A0AAV2QFY2_MEGNR</name>
<dbReference type="InterPro" id="IPR000210">
    <property type="entry name" value="BTB/POZ_dom"/>
</dbReference>
<dbReference type="InterPro" id="IPR049737">
    <property type="entry name" value="Btbd6a-like_BACK"/>
</dbReference>
<dbReference type="GO" id="GO:0005829">
    <property type="term" value="C:cytosol"/>
    <property type="evidence" value="ECO:0007669"/>
    <property type="project" value="TreeGrafter"/>
</dbReference>
<dbReference type="SMART" id="SM00875">
    <property type="entry name" value="BACK"/>
    <property type="match status" value="1"/>
</dbReference>
<dbReference type="InterPro" id="IPR012983">
    <property type="entry name" value="PHR"/>
</dbReference>
<evidence type="ECO:0000313" key="4">
    <source>
        <dbReference type="EMBL" id="CAL4080639.1"/>
    </source>
</evidence>
<dbReference type="Pfam" id="PF08005">
    <property type="entry name" value="PHR"/>
    <property type="match status" value="1"/>
</dbReference>
<dbReference type="Gene3D" id="2.60.120.820">
    <property type="entry name" value="PHR domain"/>
    <property type="match status" value="1"/>
</dbReference>